<dbReference type="EMBL" id="UINC01092649">
    <property type="protein sequence ID" value="SVC46413.1"/>
    <property type="molecule type" value="Genomic_DNA"/>
</dbReference>
<evidence type="ECO:0000313" key="2">
    <source>
        <dbReference type="EMBL" id="SVC46413.1"/>
    </source>
</evidence>
<evidence type="ECO:0000256" key="1">
    <source>
        <dbReference type="SAM" id="Phobius"/>
    </source>
</evidence>
<name>A0A382MBQ1_9ZZZZ</name>
<sequence>MNTQGQDEGFQPEEFKAVPPLLVPQPEVKPPVIEQPPILPARRSLPARIGRGIYSAIGWCFGMLSLIGGLAVISVIPIVNLLSLGYLLYVSATIARTGRLRDGFIGVRRAGQLGG</sequence>
<keyword evidence="1" id="KW-0812">Transmembrane</keyword>
<proteinExistence type="predicted"/>
<feature type="transmembrane region" description="Helical" evidence="1">
    <location>
        <begin position="52"/>
        <end position="72"/>
    </location>
</feature>
<dbReference type="AlphaFoldDB" id="A0A382MBQ1"/>
<reference evidence="2" key="1">
    <citation type="submission" date="2018-05" db="EMBL/GenBank/DDBJ databases">
        <authorList>
            <person name="Lanie J.A."/>
            <person name="Ng W.-L."/>
            <person name="Kazmierczak K.M."/>
            <person name="Andrzejewski T.M."/>
            <person name="Davidsen T.M."/>
            <person name="Wayne K.J."/>
            <person name="Tettelin H."/>
            <person name="Glass J.I."/>
            <person name="Rusch D."/>
            <person name="Podicherti R."/>
            <person name="Tsui H.-C.T."/>
            <person name="Winkler M.E."/>
        </authorList>
    </citation>
    <scope>NUCLEOTIDE SEQUENCE</scope>
</reference>
<protein>
    <submittedName>
        <fullName evidence="2">Uncharacterized protein</fullName>
    </submittedName>
</protein>
<keyword evidence="1" id="KW-1133">Transmembrane helix</keyword>
<gene>
    <name evidence="2" type="ORF">METZ01_LOCUS299267</name>
</gene>
<accession>A0A382MBQ1</accession>
<keyword evidence="1" id="KW-0472">Membrane</keyword>
<organism evidence="2">
    <name type="scientific">marine metagenome</name>
    <dbReference type="NCBI Taxonomy" id="408172"/>
    <lineage>
        <taxon>unclassified sequences</taxon>
        <taxon>metagenomes</taxon>
        <taxon>ecological metagenomes</taxon>
    </lineage>
</organism>
<feature type="non-terminal residue" evidence="2">
    <location>
        <position position="115"/>
    </location>
</feature>